<organism evidence="3 4">
    <name type="scientific">Symbiodinium natans</name>
    <dbReference type="NCBI Taxonomy" id="878477"/>
    <lineage>
        <taxon>Eukaryota</taxon>
        <taxon>Sar</taxon>
        <taxon>Alveolata</taxon>
        <taxon>Dinophyceae</taxon>
        <taxon>Suessiales</taxon>
        <taxon>Symbiodiniaceae</taxon>
        <taxon>Symbiodinium</taxon>
    </lineage>
</organism>
<evidence type="ECO:0000256" key="2">
    <source>
        <dbReference type="SAM" id="Phobius"/>
    </source>
</evidence>
<feature type="region of interest" description="Disordered" evidence="1">
    <location>
        <begin position="674"/>
        <end position="721"/>
    </location>
</feature>
<dbReference type="Gene3D" id="3.40.50.10140">
    <property type="entry name" value="Toll/interleukin-1 receptor homology (TIR) domain"/>
    <property type="match status" value="1"/>
</dbReference>
<dbReference type="EMBL" id="CAJNDS010000335">
    <property type="protein sequence ID" value="CAE7193759.1"/>
    <property type="molecule type" value="Genomic_DNA"/>
</dbReference>
<reference evidence="3" key="1">
    <citation type="submission" date="2021-02" db="EMBL/GenBank/DDBJ databases">
        <authorList>
            <person name="Dougan E. K."/>
            <person name="Rhodes N."/>
            <person name="Thang M."/>
            <person name="Chan C."/>
        </authorList>
    </citation>
    <scope>NUCLEOTIDE SEQUENCE</scope>
</reference>
<feature type="compositionally biased region" description="Polar residues" evidence="1">
    <location>
        <begin position="674"/>
        <end position="692"/>
    </location>
</feature>
<keyword evidence="2" id="KW-0472">Membrane</keyword>
<feature type="transmembrane region" description="Helical" evidence="2">
    <location>
        <begin position="306"/>
        <end position="336"/>
    </location>
</feature>
<feature type="transmembrane region" description="Helical" evidence="2">
    <location>
        <begin position="249"/>
        <end position="270"/>
    </location>
</feature>
<name>A0A812J5Q7_9DINO</name>
<keyword evidence="2" id="KW-1133">Transmembrane helix</keyword>
<dbReference type="AlphaFoldDB" id="A0A812J5Q7"/>
<dbReference type="InterPro" id="IPR035897">
    <property type="entry name" value="Toll_tir_struct_dom_sf"/>
</dbReference>
<evidence type="ECO:0000313" key="3">
    <source>
        <dbReference type="EMBL" id="CAE7193759.1"/>
    </source>
</evidence>
<proteinExistence type="predicted"/>
<protein>
    <submittedName>
        <fullName evidence="3">ZNF557 protein</fullName>
    </submittedName>
</protein>
<dbReference type="SUPFAM" id="SSF52200">
    <property type="entry name" value="Toll/Interleukin receptor TIR domain"/>
    <property type="match status" value="1"/>
</dbReference>
<feature type="transmembrane region" description="Helical" evidence="2">
    <location>
        <begin position="282"/>
        <end position="300"/>
    </location>
</feature>
<comment type="caution">
    <text evidence="3">The sequence shown here is derived from an EMBL/GenBank/DDBJ whole genome shotgun (WGS) entry which is preliminary data.</text>
</comment>
<gene>
    <name evidence="3" type="primary">ZNF557</name>
    <name evidence="3" type="ORF">SNAT2548_LOCUS5266</name>
</gene>
<evidence type="ECO:0000256" key="1">
    <source>
        <dbReference type="SAM" id="MobiDB-lite"/>
    </source>
</evidence>
<dbReference type="OrthoDB" id="410548at2759"/>
<accession>A0A812J5Q7</accession>
<keyword evidence="4" id="KW-1185">Reference proteome</keyword>
<dbReference type="Proteomes" id="UP000604046">
    <property type="component" value="Unassembled WGS sequence"/>
</dbReference>
<sequence length="721" mass="79084">MLPQLHLQFPNHDFAVAYSLAGPNLAADSRPCPCSGSALCSSPDVNCYGFQNSNCSSLGGKHVPSVVGDAATARLSWRHFAAGQLLALPEGATVRTCRAGTMTRDICRKQPAHVCSHDGLYSLDANGYTVQLRPAWSDERGCAMRLSTVVNGHAVFERCDRCIFWFSPNAAQCLLLPNTWQYRELGAICGSTHVECQLDVHRGLPANANKGGCAMRPLLCRALLFAADRTQEARRNVCIVLCPLIHADAVQLVTMNIILYLSLVATAVAQPWRMPASNVLDMWLHVGLLVVMDMASVFAAQEVDAFISAIISMLFLSFMAVGILLVILHGIVLQVARSRRKPWRFFLSHHKFAAGAFARLLKIHLQKRSVHFTTFLDTDNLRDLTELFSFVRASETVVVLASAGILARKWCIGEIVSARLHKIHTLVLKWPTFIYPNELFCKNLTVAIPGVEVLTAHGISLNDVADAMTWLRAADAISVPDLLDAESISRICDSLTGMMPRVSTSRERSKNPKETSPMQANCLILADPRNQEAVATSYILVELLVALLKGDVLPIVLQGKESMPENSGRQWQVLLVCSSGCFKSSDLAYWLIDLYHDLAPVILPIAGSEFVVPLAPYEDAASSVETPLTDHEHNIYCSMIGLVFQEIAIVFAPQSSTQEDLELRVKQIALRLQAKSSRPRTTSMRSVQTPRSPASPKSPLAAGPGQAKDEGELLEDDFFSF</sequence>
<keyword evidence="2" id="KW-0812">Transmembrane</keyword>
<feature type="compositionally biased region" description="Acidic residues" evidence="1">
    <location>
        <begin position="712"/>
        <end position="721"/>
    </location>
</feature>
<evidence type="ECO:0000313" key="4">
    <source>
        <dbReference type="Proteomes" id="UP000604046"/>
    </source>
</evidence>